<feature type="compositionally biased region" description="Pro residues" evidence="8">
    <location>
        <begin position="361"/>
        <end position="377"/>
    </location>
</feature>
<feature type="compositionally biased region" description="Pro residues" evidence="8">
    <location>
        <begin position="315"/>
        <end position="328"/>
    </location>
</feature>
<feature type="compositionally biased region" description="Polar residues" evidence="8">
    <location>
        <begin position="525"/>
        <end position="534"/>
    </location>
</feature>
<dbReference type="SUPFAM" id="SSF47459">
    <property type="entry name" value="HLH, helix-loop-helix DNA-binding domain"/>
    <property type="match status" value="1"/>
</dbReference>
<evidence type="ECO:0000256" key="7">
    <source>
        <dbReference type="SAM" id="Coils"/>
    </source>
</evidence>
<reference evidence="10" key="3">
    <citation type="submission" date="2025-09" db="UniProtKB">
        <authorList>
            <consortium name="Ensembl"/>
        </authorList>
    </citation>
    <scope>IDENTIFICATION</scope>
</reference>
<keyword evidence="7" id="KW-0175">Coiled coil</keyword>
<dbReference type="InterPro" id="IPR052207">
    <property type="entry name" value="Max-like/E-box_TFs"/>
</dbReference>
<reference evidence="10 11" key="1">
    <citation type="journal article" date="2010" name="Nature">
        <title>The sequence and de novo assembly of the giant panda genome.</title>
        <authorList>
            <person name="Li R."/>
            <person name="Fan W."/>
            <person name="Tian G."/>
            <person name="Zhu H."/>
            <person name="He L."/>
            <person name="Cai J."/>
            <person name="Huang Q."/>
            <person name="Cai Q."/>
            <person name="Li B."/>
            <person name="Bai Y."/>
            <person name="Zhang Z."/>
            <person name="Zhang Y."/>
            <person name="Wang W."/>
            <person name="Li J."/>
            <person name="Wei F."/>
            <person name="Li H."/>
            <person name="Jian M."/>
            <person name="Li J."/>
            <person name="Zhang Z."/>
            <person name="Nielsen R."/>
            <person name="Li D."/>
            <person name="Gu W."/>
            <person name="Yang Z."/>
            <person name="Xuan Z."/>
            <person name="Ryder O.A."/>
            <person name="Leung F.C."/>
            <person name="Zhou Y."/>
            <person name="Cao J."/>
            <person name="Sun X."/>
            <person name="Fu Y."/>
            <person name="Fang X."/>
            <person name="Guo X."/>
            <person name="Wang B."/>
            <person name="Hou R."/>
            <person name="Shen F."/>
            <person name="Mu B."/>
            <person name="Ni P."/>
            <person name="Lin R."/>
            <person name="Qian W."/>
            <person name="Wang G."/>
            <person name="Yu C."/>
            <person name="Nie W."/>
            <person name="Wang J."/>
            <person name="Wu Z."/>
            <person name="Liang H."/>
            <person name="Min J."/>
            <person name="Wu Q."/>
            <person name="Cheng S."/>
            <person name="Ruan J."/>
            <person name="Wang M."/>
            <person name="Shi Z."/>
            <person name="Wen M."/>
            <person name="Liu B."/>
            <person name="Ren X."/>
            <person name="Zheng H."/>
            <person name="Dong D."/>
            <person name="Cook K."/>
            <person name="Shan G."/>
            <person name="Zhang H."/>
            <person name="Kosiol C."/>
            <person name="Xie X."/>
            <person name="Lu Z."/>
            <person name="Zheng H."/>
            <person name="Li Y."/>
            <person name="Steiner C.C."/>
            <person name="Lam T.T."/>
            <person name="Lin S."/>
            <person name="Zhang Q."/>
            <person name="Li G."/>
            <person name="Tian J."/>
            <person name="Gong T."/>
            <person name="Liu H."/>
            <person name="Zhang D."/>
            <person name="Fang L."/>
            <person name="Ye C."/>
            <person name="Zhang J."/>
            <person name="Hu W."/>
            <person name="Xu A."/>
            <person name="Ren Y."/>
            <person name="Zhang G."/>
            <person name="Bruford M.W."/>
            <person name="Li Q."/>
            <person name="Ma L."/>
            <person name="Guo Y."/>
            <person name="An N."/>
            <person name="Hu Y."/>
            <person name="Zheng Y."/>
            <person name="Shi Y."/>
            <person name="Li Z."/>
            <person name="Liu Q."/>
            <person name="Chen Y."/>
            <person name="Zhao J."/>
            <person name="Qu N."/>
            <person name="Zhao S."/>
            <person name="Tian F."/>
            <person name="Wang X."/>
            <person name="Wang H."/>
            <person name="Xu L."/>
            <person name="Liu X."/>
            <person name="Vinar T."/>
            <person name="Wang Y."/>
            <person name="Lam T.W."/>
            <person name="Yiu S.M."/>
            <person name="Liu S."/>
            <person name="Zhang H."/>
            <person name="Li D."/>
            <person name="Huang Y."/>
            <person name="Wang X."/>
            <person name="Yang G."/>
            <person name="Jiang Z."/>
            <person name="Wang J."/>
            <person name="Qin N."/>
            <person name="Li L."/>
            <person name="Li J."/>
            <person name="Bolund L."/>
            <person name="Kristiansen K."/>
            <person name="Wong G.K."/>
            <person name="Olson M."/>
            <person name="Zhang X."/>
            <person name="Li S."/>
            <person name="Yang H."/>
            <person name="Wang J."/>
            <person name="Wang J."/>
        </authorList>
    </citation>
    <scope>NUCLEOTIDE SEQUENCE [LARGE SCALE GENOMIC DNA]</scope>
</reference>
<dbReference type="SMART" id="SM00353">
    <property type="entry name" value="HLH"/>
    <property type="match status" value="1"/>
</dbReference>
<dbReference type="GO" id="GO:0005634">
    <property type="term" value="C:nucleus"/>
    <property type="evidence" value="ECO:0007669"/>
    <property type="project" value="UniProtKB-SubCell"/>
</dbReference>
<feature type="region of interest" description="Disordered" evidence="8">
    <location>
        <begin position="1"/>
        <end position="40"/>
    </location>
</feature>
<dbReference type="CDD" id="cd19689">
    <property type="entry name" value="bHLHzip_MLXIPL"/>
    <property type="match status" value="1"/>
</dbReference>
<dbReference type="PRINTS" id="PR01217">
    <property type="entry name" value="PRICHEXTENSN"/>
</dbReference>
<dbReference type="Gene3D" id="4.10.280.10">
    <property type="entry name" value="Helix-loop-helix DNA-binding domain"/>
    <property type="match status" value="1"/>
</dbReference>
<evidence type="ECO:0000256" key="4">
    <source>
        <dbReference type="ARBA" id="ARBA00023125"/>
    </source>
</evidence>
<evidence type="ECO:0000313" key="11">
    <source>
        <dbReference type="Proteomes" id="UP000008912"/>
    </source>
</evidence>
<gene>
    <name evidence="10" type="primary">MLXIPL</name>
</gene>
<accession>A0A7N5JZ00</accession>
<feature type="compositionally biased region" description="Low complexity" evidence="8">
    <location>
        <begin position="1"/>
        <end position="12"/>
    </location>
</feature>
<dbReference type="PROSITE" id="PS50888">
    <property type="entry name" value="BHLH"/>
    <property type="match status" value="1"/>
</dbReference>
<dbReference type="InterPro" id="IPR036638">
    <property type="entry name" value="HLH_DNA-bd_sf"/>
</dbReference>
<feature type="compositionally biased region" description="Pro residues" evidence="8">
    <location>
        <begin position="477"/>
        <end position="497"/>
    </location>
</feature>
<evidence type="ECO:0000259" key="9">
    <source>
        <dbReference type="PROSITE" id="PS50888"/>
    </source>
</evidence>
<feature type="compositionally biased region" description="Pro residues" evidence="8">
    <location>
        <begin position="406"/>
        <end position="422"/>
    </location>
</feature>
<feature type="region of interest" description="Disordered" evidence="8">
    <location>
        <begin position="53"/>
        <end position="80"/>
    </location>
</feature>
<organism evidence="10 11">
    <name type="scientific">Ailuropoda melanoleuca</name>
    <name type="common">Giant panda</name>
    <dbReference type="NCBI Taxonomy" id="9646"/>
    <lineage>
        <taxon>Eukaryota</taxon>
        <taxon>Metazoa</taxon>
        <taxon>Chordata</taxon>
        <taxon>Craniata</taxon>
        <taxon>Vertebrata</taxon>
        <taxon>Euteleostomi</taxon>
        <taxon>Mammalia</taxon>
        <taxon>Eutheria</taxon>
        <taxon>Laurasiatheria</taxon>
        <taxon>Carnivora</taxon>
        <taxon>Caniformia</taxon>
        <taxon>Ursidae</taxon>
        <taxon>Ailuropoda</taxon>
    </lineage>
</organism>
<dbReference type="GeneTree" id="ENSGT00940000159210"/>
<dbReference type="PANTHER" id="PTHR15741">
    <property type="entry name" value="BASIC HELIX-LOOP-HELIX ZIP TRANSCRIPTION FACTOR"/>
    <property type="match status" value="1"/>
</dbReference>
<dbReference type="FunFam" id="4.10.280.10:FF:000028">
    <property type="entry name" value="MLX interacting protein like"/>
    <property type="match status" value="1"/>
</dbReference>
<feature type="compositionally biased region" description="Polar residues" evidence="8">
    <location>
        <begin position="432"/>
        <end position="442"/>
    </location>
</feature>
<evidence type="ECO:0000256" key="2">
    <source>
        <dbReference type="ARBA" id="ARBA00022553"/>
    </source>
</evidence>
<feature type="region of interest" description="Disordered" evidence="8">
    <location>
        <begin position="509"/>
        <end position="556"/>
    </location>
</feature>
<sequence length="724" mass="78673">MAGALAGLAAGLHGPRVVPSQDSDSDTDSEDPSTRRSAGGLLRSQVIHSGHFMVSSPHSDSLTRRRDQEGPMGPADFGPRSIDPTLTRLFECMSLAYSGKLVSPKWKNFKGLKLLCRDKIRLNNAIWRAWYIQYVERRKSPVCGFVTPLQGPEADVHRKPEAVVLEGNYWKRRIELPPEDAYVGNADMIQPDLTPLQPSLDDFMEISDFFTSYRPPPTATPSHFPEPPSFGPMADPFCSSGTLGSEVPPASSGVTHLSGHNRLQARNSCPGPLDSSAFLNSDFLLPEDPKPKLPPPPVPPPLPQYPALAKGPGLEPCPPPPFPPMGPPPAFLQEEPLFSPRFPFSTVPPAPGVSPLSAPTAFPPTPQPGPGPAPAPFPIDLLPSGYLEPPFGPHFTVPQGMRPRGRPPTPSPRGRKPSPPTLAPANPTATAGGSNPCLTQLLTAAKPEQTLEPPLVSSTLLRPSGSPETAPEFPCTFLPPTPAPTPPRPPPGAATLAPPRPLIVPKVERLSPPAHSGGERRLSGELSSMRSPGTLSVCVSPPQPILSRGRPDNNKTENRRITHISAEQKRRFNIKLGFDTLHGLVSTLSAQPSLKVSKATTLQKTAEYIAMLQQERAAMQEEAQQLRDQIEELNAAINLCQQQLPATGVPITHQRFDQMRDMFDDYVRTRTLHNWKFWVFSILIRPLFESFNGMVSTASLQSLRQTSLAWLDQYCSLPALRPST</sequence>
<protein>
    <submittedName>
        <fullName evidence="10">MLX interacting protein like</fullName>
    </submittedName>
</protein>
<evidence type="ECO:0000256" key="1">
    <source>
        <dbReference type="ARBA" id="ARBA00004123"/>
    </source>
</evidence>
<feature type="region of interest" description="Disordered" evidence="8">
    <location>
        <begin position="279"/>
        <end position="328"/>
    </location>
</feature>
<evidence type="ECO:0000256" key="5">
    <source>
        <dbReference type="ARBA" id="ARBA00023163"/>
    </source>
</evidence>
<dbReference type="Proteomes" id="UP000008912">
    <property type="component" value="Unassembled WGS sequence"/>
</dbReference>
<reference evidence="10" key="2">
    <citation type="submission" date="2025-08" db="UniProtKB">
        <authorList>
            <consortium name="Ensembl"/>
        </authorList>
    </citation>
    <scope>IDENTIFICATION</scope>
</reference>
<dbReference type="Pfam" id="PF00010">
    <property type="entry name" value="HLH"/>
    <property type="match status" value="1"/>
</dbReference>
<dbReference type="PANTHER" id="PTHR15741:SF14">
    <property type="entry name" value="CARBOHYDRATE-RESPONSIVE ELEMENT-BINDING PROTEIN"/>
    <property type="match status" value="1"/>
</dbReference>
<dbReference type="InterPro" id="IPR011598">
    <property type="entry name" value="bHLH_dom"/>
</dbReference>
<name>A0A7N5JZ00_AILME</name>
<feature type="compositionally biased region" description="Low complexity" evidence="8">
    <location>
        <begin position="305"/>
        <end position="314"/>
    </location>
</feature>
<dbReference type="GO" id="GO:0000981">
    <property type="term" value="F:DNA-binding transcription factor activity, RNA polymerase II-specific"/>
    <property type="evidence" value="ECO:0007669"/>
    <property type="project" value="TreeGrafter"/>
</dbReference>
<keyword evidence="4" id="KW-0238">DNA-binding</keyword>
<keyword evidence="3" id="KW-0805">Transcription regulation</keyword>
<dbReference type="Ensembl" id="ENSAMET00000030423.1">
    <property type="protein sequence ID" value="ENSAMEP00000032339.1"/>
    <property type="gene ID" value="ENSAMEG00000011254.2"/>
</dbReference>
<evidence type="ECO:0000256" key="3">
    <source>
        <dbReference type="ARBA" id="ARBA00023015"/>
    </source>
</evidence>
<dbReference type="GO" id="GO:0000978">
    <property type="term" value="F:RNA polymerase II cis-regulatory region sequence-specific DNA binding"/>
    <property type="evidence" value="ECO:0007669"/>
    <property type="project" value="TreeGrafter"/>
</dbReference>
<proteinExistence type="predicted"/>
<dbReference type="GO" id="GO:0046983">
    <property type="term" value="F:protein dimerization activity"/>
    <property type="evidence" value="ECO:0007669"/>
    <property type="project" value="InterPro"/>
</dbReference>
<comment type="subcellular location">
    <subcellularLocation>
        <location evidence="1">Nucleus</location>
    </subcellularLocation>
</comment>
<feature type="region of interest" description="Disordered" evidence="8">
    <location>
        <begin position="355"/>
        <end position="497"/>
    </location>
</feature>
<feature type="domain" description="BHLH" evidence="9">
    <location>
        <begin position="558"/>
        <end position="612"/>
    </location>
</feature>
<dbReference type="AlphaFoldDB" id="A0A7N5JZ00"/>
<keyword evidence="6" id="KW-0539">Nucleus</keyword>
<evidence type="ECO:0000313" key="10">
    <source>
        <dbReference type="Ensembl" id="ENSAMEP00000032339.1"/>
    </source>
</evidence>
<evidence type="ECO:0000256" key="6">
    <source>
        <dbReference type="ARBA" id="ARBA00023242"/>
    </source>
</evidence>
<feature type="compositionally biased region" description="Pro residues" evidence="8">
    <location>
        <begin position="292"/>
        <end position="304"/>
    </location>
</feature>
<feature type="coiled-coil region" evidence="7">
    <location>
        <begin position="602"/>
        <end position="643"/>
    </location>
</feature>
<keyword evidence="5" id="KW-0804">Transcription</keyword>
<keyword evidence="2" id="KW-0597">Phosphoprotein</keyword>
<keyword evidence="11" id="KW-1185">Reference proteome</keyword>
<evidence type="ECO:0000256" key="8">
    <source>
        <dbReference type="SAM" id="MobiDB-lite"/>
    </source>
</evidence>